<sequence>MVTAQLLSAVLMAGVLIVVFMAASRRGQKADESSEVTGPGGWRRLQDRLHAAADDPGVLALGFLLLAVGMGLGVVGAVGDGLVEGVPVDLLAVVLGATLSLVLVAYLFWGTYAASRRRGLGNAQAVGVGIGTLSLVFLAVIAAQLVFGVVG</sequence>
<evidence type="ECO:0000313" key="2">
    <source>
        <dbReference type="EMBL" id="AUX09606.1"/>
    </source>
</evidence>
<reference evidence="3" key="1">
    <citation type="submission" date="2017-11" db="EMBL/GenBank/DDBJ databases">
        <title>Phenotypic and genomic properties of facultatively anaerobic sulfur-reducing natronoarchaea from hypersaline soda lakes.</title>
        <authorList>
            <person name="Sorokin D.Y."/>
            <person name="Kublanov I.V."/>
            <person name="Roman P."/>
            <person name="Sinninghe Damste J.S."/>
            <person name="Golyshin P.N."/>
            <person name="Rojo D."/>
            <person name="Ciordia S."/>
            <person name="Mena M.D.C."/>
            <person name="Ferrer M."/>
            <person name="Messina E."/>
            <person name="Smedile F."/>
            <person name="La Spada G."/>
            <person name="La Cono V."/>
            <person name="Yakimov M.M."/>
        </authorList>
    </citation>
    <scope>NUCLEOTIDE SEQUENCE [LARGE SCALE GENOMIC DNA]</scope>
    <source>
        <strain evidence="3">AArc-Sl</strain>
    </source>
</reference>
<evidence type="ECO:0000313" key="3">
    <source>
        <dbReference type="Proteomes" id="UP000263012"/>
    </source>
</evidence>
<keyword evidence="1" id="KW-0812">Transmembrane</keyword>
<keyword evidence="1" id="KW-1133">Transmembrane helix</keyword>
<evidence type="ECO:0000256" key="1">
    <source>
        <dbReference type="SAM" id="Phobius"/>
    </source>
</evidence>
<organism evidence="2 3">
    <name type="scientific">Halalkaliarchaeum desulfuricum</name>
    <dbReference type="NCBI Taxonomy" id="2055893"/>
    <lineage>
        <taxon>Archaea</taxon>
        <taxon>Methanobacteriati</taxon>
        <taxon>Methanobacteriota</taxon>
        <taxon>Stenosarchaea group</taxon>
        <taxon>Halobacteria</taxon>
        <taxon>Halobacteriales</taxon>
        <taxon>Haloferacaceae</taxon>
        <taxon>Halalkaliarchaeum</taxon>
    </lineage>
</organism>
<accession>A0A343TKI4</accession>
<proteinExistence type="predicted"/>
<feature type="transmembrane region" description="Helical" evidence="1">
    <location>
        <begin position="6"/>
        <end position="23"/>
    </location>
</feature>
<dbReference type="Proteomes" id="UP000263012">
    <property type="component" value="Chromosome"/>
</dbReference>
<feature type="transmembrane region" description="Helical" evidence="1">
    <location>
        <begin position="90"/>
        <end position="114"/>
    </location>
</feature>
<dbReference type="KEGG" id="hdf:AArcSl_1981"/>
<gene>
    <name evidence="2" type="ORF">AArcSl_1981</name>
</gene>
<name>A0A343TKI4_9EURY</name>
<feature type="transmembrane region" description="Helical" evidence="1">
    <location>
        <begin position="126"/>
        <end position="150"/>
    </location>
</feature>
<keyword evidence="3" id="KW-1185">Reference proteome</keyword>
<dbReference type="AlphaFoldDB" id="A0A343TKI4"/>
<dbReference type="EMBL" id="CP025066">
    <property type="protein sequence ID" value="AUX09606.1"/>
    <property type="molecule type" value="Genomic_DNA"/>
</dbReference>
<keyword evidence="1" id="KW-0472">Membrane</keyword>
<protein>
    <submittedName>
        <fullName evidence="2">Uncharacterized protein</fullName>
    </submittedName>
</protein>
<feature type="transmembrane region" description="Helical" evidence="1">
    <location>
        <begin position="58"/>
        <end position="78"/>
    </location>
</feature>